<evidence type="ECO:0000313" key="2">
    <source>
        <dbReference type="Proteomes" id="UP001055879"/>
    </source>
</evidence>
<sequence length="789" mass="88996">MADLSNALDVSAHIEDLKYLCASNVNVCNFVSVKLSGDRKYLIWKAQMLCLMESQKMRGIVDTNFESPGAMTEGIKKQYDSLLKGWIFGSLSEDVLTTVIDLESARAVWRKLKSIYDPDLSSLQDIASPSPSRERGTETEIITVTETETENKGNTKRNKKLRKATVESLWWEAEAILKNDKDAATRAISNDGNTMLHLAVGIGQNDFVEKLMNFINDEKAIEKKNSEGHTALHIAAIVGNKYAAELLVKKRKELLGISDHKAYVPLLSAYYNMQLNTFVYLLEATQAKQQPLPLGLYPGSGARTGINLLVTAIFTRQYDLASTLVNIYPELATIDDNVLLAIAKTFPNFLYTKAKDILWALRSSKNKYYSWLLPEMVMILLVPVAALYPLYQLFRLLILMIYSPFFMLYFLLWKVLATVVAPIKRIEKKKKEYKEAKEILNSVCDQIDKQSFSGTHHPSYSRPILEAACQGAYEVVDEILYRSPKAIDCKNQNGHNIIQLAVLNRSEKVYNLIYHIVERKDFYRTIIDSSKNNLLHLAGRLAPSRILSRTTGAALQLQRELQWREEVEKLVFPTYLTKENIFKETPEMVFTREHKDLVKEGEKWMKTTAESCNITAALITTIVFAAAITVPGGSNQETGTPLFNKDAAFTIFAVSDAISLFSSATALLVFLSILTARFSEQDFLVSLPRRLIIGLCTLFLSTTAMMVAFSAALFLVFCDQREWMLAPIGGLACLPIVVFVTLQFPLVLDLFRSTYFPMFGKQRYIDSGKFNPNDIQSFFGNLGVDYVLE</sequence>
<reference evidence="1 2" key="2">
    <citation type="journal article" date="2022" name="Mol. Ecol. Resour.">
        <title>The genomes of chicory, endive, great burdock and yacon provide insights into Asteraceae paleo-polyploidization history and plant inulin production.</title>
        <authorList>
            <person name="Fan W."/>
            <person name="Wang S."/>
            <person name="Wang H."/>
            <person name="Wang A."/>
            <person name="Jiang F."/>
            <person name="Liu H."/>
            <person name="Zhao H."/>
            <person name="Xu D."/>
            <person name="Zhang Y."/>
        </authorList>
    </citation>
    <scope>NUCLEOTIDE SEQUENCE [LARGE SCALE GENOMIC DNA]</scope>
    <source>
        <strain evidence="2">cv. Niubang</strain>
    </source>
</reference>
<gene>
    <name evidence="1" type="ORF">L6452_26747</name>
</gene>
<reference evidence="2" key="1">
    <citation type="journal article" date="2022" name="Mol. Ecol. Resour.">
        <title>The genomes of chicory, endive, great burdock and yacon provide insights into Asteraceae palaeo-polyploidization history and plant inulin production.</title>
        <authorList>
            <person name="Fan W."/>
            <person name="Wang S."/>
            <person name="Wang H."/>
            <person name="Wang A."/>
            <person name="Jiang F."/>
            <person name="Liu H."/>
            <person name="Zhao H."/>
            <person name="Xu D."/>
            <person name="Zhang Y."/>
        </authorList>
    </citation>
    <scope>NUCLEOTIDE SEQUENCE [LARGE SCALE GENOMIC DNA]</scope>
    <source>
        <strain evidence="2">cv. Niubang</strain>
    </source>
</reference>
<dbReference type="EMBL" id="CM042055">
    <property type="protein sequence ID" value="KAI3701567.1"/>
    <property type="molecule type" value="Genomic_DNA"/>
</dbReference>
<protein>
    <submittedName>
        <fullName evidence="1">Uncharacterized protein</fullName>
    </submittedName>
</protein>
<keyword evidence="2" id="KW-1185">Reference proteome</keyword>
<comment type="caution">
    <text evidence="1">The sequence shown here is derived from an EMBL/GenBank/DDBJ whole genome shotgun (WGS) entry which is preliminary data.</text>
</comment>
<evidence type="ECO:0000313" key="1">
    <source>
        <dbReference type="EMBL" id="KAI3701567.1"/>
    </source>
</evidence>
<proteinExistence type="predicted"/>
<dbReference type="Proteomes" id="UP001055879">
    <property type="component" value="Linkage Group LG09"/>
</dbReference>
<organism evidence="1 2">
    <name type="scientific">Arctium lappa</name>
    <name type="common">Greater burdock</name>
    <name type="synonym">Lappa major</name>
    <dbReference type="NCBI Taxonomy" id="4217"/>
    <lineage>
        <taxon>Eukaryota</taxon>
        <taxon>Viridiplantae</taxon>
        <taxon>Streptophyta</taxon>
        <taxon>Embryophyta</taxon>
        <taxon>Tracheophyta</taxon>
        <taxon>Spermatophyta</taxon>
        <taxon>Magnoliopsida</taxon>
        <taxon>eudicotyledons</taxon>
        <taxon>Gunneridae</taxon>
        <taxon>Pentapetalae</taxon>
        <taxon>asterids</taxon>
        <taxon>campanulids</taxon>
        <taxon>Asterales</taxon>
        <taxon>Asteraceae</taxon>
        <taxon>Carduoideae</taxon>
        <taxon>Cardueae</taxon>
        <taxon>Arctiinae</taxon>
        <taxon>Arctium</taxon>
    </lineage>
</organism>
<accession>A0ACB8ZUQ7</accession>
<name>A0ACB8ZUQ7_ARCLA</name>